<proteinExistence type="predicted"/>
<dbReference type="Proteomes" id="UP000798662">
    <property type="component" value="Chromosome 2"/>
</dbReference>
<reference evidence="1" key="1">
    <citation type="submission" date="2019-11" db="EMBL/GenBank/DDBJ databases">
        <title>Nori genome reveals adaptations in red seaweeds to the harsh intertidal environment.</title>
        <authorList>
            <person name="Wang D."/>
            <person name="Mao Y."/>
        </authorList>
    </citation>
    <scope>NUCLEOTIDE SEQUENCE</scope>
    <source>
        <tissue evidence="1">Gametophyte</tissue>
    </source>
</reference>
<keyword evidence="2" id="KW-1185">Reference proteome</keyword>
<name>A0ACC3C366_PYRYE</name>
<comment type="caution">
    <text evidence="1">The sequence shown here is derived from an EMBL/GenBank/DDBJ whole genome shotgun (WGS) entry which is preliminary data.</text>
</comment>
<accession>A0ACC3C366</accession>
<evidence type="ECO:0000313" key="1">
    <source>
        <dbReference type="EMBL" id="KAK1864228.1"/>
    </source>
</evidence>
<gene>
    <name evidence="1" type="ORF">I4F81_006778</name>
</gene>
<dbReference type="EMBL" id="CM020619">
    <property type="protein sequence ID" value="KAK1864228.1"/>
    <property type="molecule type" value="Genomic_DNA"/>
</dbReference>
<organism evidence="1 2">
    <name type="scientific">Pyropia yezoensis</name>
    <name type="common">Susabi-nori</name>
    <name type="synonym">Porphyra yezoensis</name>
    <dbReference type="NCBI Taxonomy" id="2788"/>
    <lineage>
        <taxon>Eukaryota</taxon>
        <taxon>Rhodophyta</taxon>
        <taxon>Bangiophyceae</taxon>
        <taxon>Bangiales</taxon>
        <taxon>Bangiaceae</taxon>
        <taxon>Pyropia</taxon>
    </lineage>
</organism>
<sequence length="369" mass="38191">MAATNGSAPAATVEEGAVLGLGNPLLDMTANVTSEVLTKYKLEANNAILAEDAHLPLYAQLRDEYGASYTAGGATQNAVRVAQWMLGAPGATGFIGAVGTDDFADKMAASATADGVKVAYYTGGGQPTGTCAVLVTDGGAARSLVANLSAANTYKVDHVKDAKQWAMVLKARVFYIAGFFLTVSPETVQAIGAHAHETGKTLAMNLSAPFLLEVPPFLAAMKAALPYVDVYFGNEAEAGVLAKAMGWDTSDVQEIAIKLAQVDKASPRPRTVVFTQGADPTIVAIGESSRLWSVERFGIIPCAPSELVDTNGAGDAFAGGFLSGMAAGVPIVECVARGNYAANVVIKRSGCTMPAKNEFKFRGTSCHLA</sequence>
<evidence type="ECO:0000313" key="2">
    <source>
        <dbReference type="Proteomes" id="UP000798662"/>
    </source>
</evidence>
<protein>
    <submittedName>
        <fullName evidence="1">Uncharacterized protein</fullName>
    </submittedName>
</protein>